<accession>A0AAD6HBG7</accession>
<dbReference type="Proteomes" id="UP001215712">
    <property type="component" value="Unassembled WGS sequence"/>
</dbReference>
<sequence length="178" mass="20763">MSYYMKFPALKGCYDLIAARDSLEEEVDSFWMTVLHEYFNVSLGFKITPQKRPDPKSGKRTDLLVQSWRIETSKFQTVMIHESKKREYETQSHQWRDAANQLLGYLTTIHATDTPANRAPPVLYGAVAIGRYVRFYSFTKGAPNLQDFNGKPDRQPWEILKDEKNIHEILTWLVNELS</sequence>
<protein>
    <submittedName>
        <fullName evidence="1">Uncharacterized protein</fullName>
    </submittedName>
</protein>
<dbReference type="AlphaFoldDB" id="A0AAD6HBG7"/>
<name>A0AAD6HBG7_9EURO</name>
<comment type="caution">
    <text evidence="1">The sequence shown here is derived from an EMBL/GenBank/DDBJ whole genome shotgun (WGS) entry which is preliminary data.</text>
</comment>
<evidence type="ECO:0000313" key="1">
    <source>
        <dbReference type="EMBL" id="KAJ5703945.1"/>
    </source>
</evidence>
<gene>
    <name evidence="1" type="ORF">N7493_011083</name>
</gene>
<proteinExistence type="predicted"/>
<dbReference type="EMBL" id="JAQJAN010000020">
    <property type="protein sequence ID" value="KAJ5703945.1"/>
    <property type="molecule type" value="Genomic_DNA"/>
</dbReference>
<organism evidence="1 2">
    <name type="scientific">Penicillium malachiteum</name>
    <dbReference type="NCBI Taxonomy" id="1324776"/>
    <lineage>
        <taxon>Eukaryota</taxon>
        <taxon>Fungi</taxon>
        <taxon>Dikarya</taxon>
        <taxon>Ascomycota</taxon>
        <taxon>Pezizomycotina</taxon>
        <taxon>Eurotiomycetes</taxon>
        <taxon>Eurotiomycetidae</taxon>
        <taxon>Eurotiales</taxon>
        <taxon>Aspergillaceae</taxon>
        <taxon>Penicillium</taxon>
    </lineage>
</organism>
<evidence type="ECO:0000313" key="2">
    <source>
        <dbReference type="Proteomes" id="UP001215712"/>
    </source>
</evidence>
<reference evidence="1" key="2">
    <citation type="submission" date="2023-01" db="EMBL/GenBank/DDBJ databases">
        <authorList>
            <person name="Petersen C."/>
        </authorList>
    </citation>
    <scope>NUCLEOTIDE SEQUENCE</scope>
    <source>
        <strain evidence="1">IBT 17514</strain>
    </source>
</reference>
<keyword evidence="2" id="KW-1185">Reference proteome</keyword>
<reference evidence="1" key="1">
    <citation type="journal article" date="2023" name="IMA Fungus">
        <title>Comparative genomic study of the Penicillium genus elucidates a diverse pangenome and 15 lateral gene transfer events.</title>
        <authorList>
            <person name="Petersen C."/>
            <person name="Sorensen T."/>
            <person name="Nielsen M.R."/>
            <person name="Sondergaard T.E."/>
            <person name="Sorensen J.L."/>
            <person name="Fitzpatrick D.A."/>
            <person name="Frisvad J.C."/>
            <person name="Nielsen K.L."/>
        </authorList>
    </citation>
    <scope>NUCLEOTIDE SEQUENCE</scope>
    <source>
        <strain evidence="1">IBT 17514</strain>
    </source>
</reference>